<dbReference type="RefSeq" id="XP_029225125.1">
    <property type="nucleotide sequence ID" value="XM_029374763.1"/>
</dbReference>
<sequence length="384" mass="43442">MADAYPAKLVEELHRAKQSLSEVIDECVFVERQRDQIEQELTAELRERDRLVSDTCASLVSLTEYLSLLERRVILPALGTFSAVVRKVPAVAGTRSSTLERVEESLSANNSTSFRGILARMPPISGDIETGIRQMLLDTADFFSIEEAYVLLRALLEEKDKLVEKLNDTLLHMNDVVLKLRASRSVSVNHGDELRELRQKVAALTQELMLREDEKRGVLHRLALLEEDLSRERKSVGELHRLRETVARQDRTIELLRLSSGSPTRLQPGSLASDNNGAAVGGVNEEELIPQLKANEMTIGALNKELAILEENYRVLERRSEREREELQSELAVARRRHQAEQEECNTVLGRVTMELEQLVAENAQLKRRLKQMHAKKSIAIEGS</sequence>
<evidence type="ECO:0000313" key="2">
    <source>
        <dbReference type="EMBL" id="RNF04764.1"/>
    </source>
</evidence>
<keyword evidence="1" id="KW-0175">Coiled coil</keyword>
<organism evidence="2 3">
    <name type="scientific">Trypanosoma conorhini</name>
    <dbReference type="NCBI Taxonomy" id="83891"/>
    <lineage>
        <taxon>Eukaryota</taxon>
        <taxon>Discoba</taxon>
        <taxon>Euglenozoa</taxon>
        <taxon>Kinetoplastea</taxon>
        <taxon>Metakinetoplastina</taxon>
        <taxon>Trypanosomatida</taxon>
        <taxon>Trypanosomatidae</taxon>
        <taxon>Trypanosoma</taxon>
    </lineage>
</organism>
<name>A0A422NH35_9TRYP</name>
<keyword evidence="3" id="KW-1185">Reference proteome</keyword>
<dbReference type="GeneID" id="40321515"/>
<comment type="caution">
    <text evidence="2">The sequence shown here is derived from an EMBL/GenBank/DDBJ whole genome shotgun (WGS) entry which is preliminary data.</text>
</comment>
<evidence type="ECO:0000256" key="1">
    <source>
        <dbReference type="SAM" id="Coils"/>
    </source>
</evidence>
<feature type="coiled-coil region" evidence="1">
    <location>
        <begin position="20"/>
        <end position="54"/>
    </location>
</feature>
<feature type="coiled-coil region" evidence="1">
    <location>
        <begin position="145"/>
        <end position="214"/>
    </location>
</feature>
<proteinExistence type="predicted"/>
<dbReference type="OrthoDB" id="272605at2759"/>
<dbReference type="Proteomes" id="UP000284403">
    <property type="component" value="Unassembled WGS sequence"/>
</dbReference>
<gene>
    <name evidence="2" type="ORF">Tco025E_07904</name>
</gene>
<dbReference type="AlphaFoldDB" id="A0A422NH35"/>
<accession>A0A422NH35</accession>
<feature type="coiled-coil region" evidence="1">
    <location>
        <begin position="292"/>
        <end position="376"/>
    </location>
</feature>
<protein>
    <submittedName>
        <fullName evidence="2">Uncharacterized protein</fullName>
    </submittedName>
</protein>
<reference evidence="2 3" key="1">
    <citation type="journal article" date="2018" name="BMC Genomics">
        <title>Genomic comparison of Trypanosoma conorhini and Trypanosoma rangeli to Trypanosoma cruzi strains of high and low virulence.</title>
        <authorList>
            <person name="Bradwell K.R."/>
            <person name="Koparde V.N."/>
            <person name="Matveyev A.V."/>
            <person name="Serrano M.G."/>
            <person name="Alves J.M."/>
            <person name="Parikh H."/>
            <person name="Huang B."/>
            <person name="Lee V."/>
            <person name="Espinosa-Alvarez O."/>
            <person name="Ortiz P.A."/>
            <person name="Costa-Martins A.G."/>
            <person name="Teixeira M.M."/>
            <person name="Buck G.A."/>
        </authorList>
    </citation>
    <scope>NUCLEOTIDE SEQUENCE [LARGE SCALE GENOMIC DNA]</scope>
    <source>
        <strain evidence="2 3">025E</strain>
    </source>
</reference>
<evidence type="ECO:0000313" key="3">
    <source>
        <dbReference type="Proteomes" id="UP000284403"/>
    </source>
</evidence>
<dbReference type="EMBL" id="MKKU01000664">
    <property type="protein sequence ID" value="RNF04764.1"/>
    <property type="molecule type" value="Genomic_DNA"/>
</dbReference>